<evidence type="ECO:0000313" key="3">
    <source>
        <dbReference type="Proteomes" id="UP000242313"/>
    </source>
</evidence>
<comment type="caution">
    <text evidence="2">The sequence shown here is derived from an EMBL/GenBank/DDBJ whole genome shotgun (WGS) entry which is preliminary data.</text>
</comment>
<reference evidence="2 3" key="1">
    <citation type="submission" date="2017-09" db="EMBL/GenBank/DDBJ databases">
        <title>Pseudomonas abyssi sp. nov. isolated from Abyssopelagic Water.</title>
        <authorList>
            <person name="Wei Y."/>
        </authorList>
    </citation>
    <scope>NUCLEOTIDE SEQUENCE [LARGE SCALE GENOMIC DNA]</scope>
    <source>
        <strain evidence="2 3">MT5</strain>
    </source>
</reference>
<proteinExistence type="predicted"/>
<dbReference type="EMBL" id="NTMR01000045">
    <property type="protein sequence ID" value="PBK02440.1"/>
    <property type="molecule type" value="Genomic_DNA"/>
</dbReference>
<organism evidence="2 3">
    <name type="scientific">Pseudomonas abyssi</name>
    <dbReference type="NCBI Taxonomy" id="170540"/>
    <lineage>
        <taxon>Bacteria</taxon>
        <taxon>Pseudomonadati</taxon>
        <taxon>Pseudomonadota</taxon>
        <taxon>Gammaproteobacteria</taxon>
        <taxon>Pseudomonadales</taxon>
        <taxon>Pseudomonadaceae</taxon>
        <taxon>Pseudomonas</taxon>
    </lineage>
</organism>
<gene>
    <name evidence="2" type="ORF">CNQ84_19905</name>
</gene>
<dbReference type="Proteomes" id="UP000242313">
    <property type="component" value="Unassembled WGS sequence"/>
</dbReference>
<keyword evidence="3" id="KW-1185">Reference proteome</keyword>
<dbReference type="AlphaFoldDB" id="A0A2A3MC76"/>
<sequence>MSSTSHEKPMSRAEGAFRQAFERLKVNQPLIIPKGSAVTQNNVAREAGVDPSALKKSRFPALVESIQNWVSDNNQRMQSGQSQRGKNCGLRERLASMKEQRDRALNLLANADALILELLRENERLQAGRPPSNVSPLNAK</sequence>
<keyword evidence="1" id="KW-0175">Coiled coil</keyword>
<name>A0A2A3MC76_9PSED</name>
<feature type="coiled-coil region" evidence="1">
    <location>
        <begin position="94"/>
        <end position="128"/>
    </location>
</feature>
<evidence type="ECO:0000256" key="1">
    <source>
        <dbReference type="SAM" id="Coils"/>
    </source>
</evidence>
<protein>
    <submittedName>
        <fullName evidence="2">Uncharacterized protein</fullName>
    </submittedName>
</protein>
<evidence type="ECO:0000313" key="2">
    <source>
        <dbReference type="EMBL" id="PBK02440.1"/>
    </source>
</evidence>
<accession>A0A2A3MC76</accession>